<reference evidence="2" key="1">
    <citation type="submission" date="2017-01" db="EMBL/GenBank/DDBJ databases">
        <title>A deep insight into the sialotranscriptome of adult male and female Cluex tarsalis mosquitoes.</title>
        <authorList>
            <person name="Ribeiro J.M."/>
            <person name="Moreira F."/>
            <person name="Bernard K.A."/>
            <person name="Calvo E."/>
        </authorList>
    </citation>
    <scope>NUCLEOTIDE SEQUENCE</scope>
    <source>
        <strain evidence="2">Kern County</strain>
        <tissue evidence="2">Salivary glands</tissue>
    </source>
</reference>
<evidence type="ECO:0000259" key="1">
    <source>
        <dbReference type="Pfam" id="PF11977"/>
    </source>
</evidence>
<accession>A0A1Q3G009</accession>
<organism evidence="2">
    <name type="scientific">Culex tarsalis</name>
    <name type="common">Encephalitis mosquito</name>
    <dbReference type="NCBI Taxonomy" id="7177"/>
    <lineage>
        <taxon>Eukaryota</taxon>
        <taxon>Metazoa</taxon>
        <taxon>Ecdysozoa</taxon>
        <taxon>Arthropoda</taxon>
        <taxon>Hexapoda</taxon>
        <taxon>Insecta</taxon>
        <taxon>Pterygota</taxon>
        <taxon>Neoptera</taxon>
        <taxon>Endopterygota</taxon>
        <taxon>Diptera</taxon>
        <taxon>Nematocera</taxon>
        <taxon>Culicoidea</taxon>
        <taxon>Culicidae</taxon>
        <taxon>Culicinae</taxon>
        <taxon>Culicini</taxon>
        <taxon>Culex</taxon>
        <taxon>Culex</taxon>
    </lineage>
</organism>
<dbReference type="Gene3D" id="3.40.50.11980">
    <property type="match status" value="1"/>
</dbReference>
<dbReference type="Pfam" id="PF11977">
    <property type="entry name" value="RNase_Zc3h12a"/>
    <property type="match status" value="1"/>
</dbReference>
<feature type="domain" description="RNase NYN" evidence="1">
    <location>
        <begin position="83"/>
        <end position="228"/>
    </location>
</feature>
<proteinExistence type="predicted"/>
<name>A0A1Q3G009_CULTA</name>
<protein>
    <submittedName>
        <fullName evidence="2">Putative zc3h12a-like ribonuclease nyn domain protein</fullName>
    </submittedName>
</protein>
<sequence>MTSNSRISRAPRAQILNPIRRRQTRRNRHIRTIIPRTNRAQALPHQNPAQLRTVRPNSQLILVAAGRARRSIQQDHDIPPERRRPVLCDGESLAYDEVSGRFDAARVEAGVRWFEAIGHRTVAVVPRDLRGKATNAYALDNLQNEGRLVVVECSGGSAEENQELEKVLLERAVGEEGVVISEREFRQVYSNYPDVRSVVVGRVVGFCFFKGAIFIPVDPYGRNRPDLKAILSNLRAGFEFNFHFIKK</sequence>
<dbReference type="EMBL" id="GFDL01001935">
    <property type="protein sequence ID" value="JAV33110.1"/>
    <property type="molecule type" value="Transcribed_RNA"/>
</dbReference>
<dbReference type="InterPro" id="IPR021869">
    <property type="entry name" value="RNase_Zc3h12_NYN"/>
</dbReference>
<dbReference type="AlphaFoldDB" id="A0A1Q3G009"/>
<evidence type="ECO:0000313" key="2">
    <source>
        <dbReference type="EMBL" id="JAV33110.1"/>
    </source>
</evidence>